<keyword evidence="1" id="KW-0812">Transmembrane</keyword>
<sequence length="199" mass="22246">MDLLKRVTTTPPSLKKWVSKKTKVALCKSSTSREKTKETVATTINNPFVDAGSPSLLTFILPSVVTVTLAMLAWKLAYDYKARKIVTLQTTQNKEKGDIKAPKEEKKKVVLKANKKAFNLKGEVVRLVTGPSDLSLTSCAWSFRISIIELSTYVGKGLWFAKIQSNDLDLDDDKSQEFQERLWIPFTSTSNDVPSSKTK</sequence>
<accession>A0A2P5WEV3</accession>
<evidence type="ECO:0000313" key="2">
    <source>
        <dbReference type="EMBL" id="PPR89632.1"/>
    </source>
</evidence>
<protein>
    <submittedName>
        <fullName evidence="2">Uncharacterized protein</fullName>
    </submittedName>
</protein>
<feature type="transmembrane region" description="Helical" evidence="1">
    <location>
        <begin position="56"/>
        <end position="74"/>
    </location>
</feature>
<keyword evidence="1" id="KW-0472">Membrane</keyword>
<keyword evidence="1" id="KW-1133">Transmembrane helix</keyword>
<evidence type="ECO:0000313" key="3">
    <source>
        <dbReference type="Proteomes" id="UP000239757"/>
    </source>
</evidence>
<organism evidence="2 3">
    <name type="scientific">Gossypium barbadense</name>
    <name type="common">Sea Island cotton</name>
    <name type="synonym">Hibiscus barbadensis</name>
    <dbReference type="NCBI Taxonomy" id="3634"/>
    <lineage>
        <taxon>Eukaryota</taxon>
        <taxon>Viridiplantae</taxon>
        <taxon>Streptophyta</taxon>
        <taxon>Embryophyta</taxon>
        <taxon>Tracheophyta</taxon>
        <taxon>Spermatophyta</taxon>
        <taxon>Magnoliopsida</taxon>
        <taxon>eudicotyledons</taxon>
        <taxon>Gunneridae</taxon>
        <taxon>Pentapetalae</taxon>
        <taxon>rosids</taxon>
        <taxon>malvids</taxon>
        <taxon>Malvales</taxon>
        <taxon>Malvaceae</taxon>
        <taxon>Malvoideae</taxon>
        <taxon>Gossypium</taxon>
    </lineage>
</organism>
<dbReference type="Proteomes" id="UP000239757">
    <property type="component" value="Unassembled WGS sequence"/>
</dbReference>
<proteinExistence type="predicted"/>
<evidence type="ECO:0000256" key="1">
    <source>
        <dbReference type="SAM" id="Phobius"/>
    </source>
</evidence>
<dbReference type="EMBL" id="KZ667882">
    <property type="protein sequence ID" value="PPR89632.1"/>
    <property type="molecule type" value="Genomic_DNA"/>
</dbReference>
<dbReference type="AlphaFoldDB" id="A0A2P5WEV3"/>
<gene>
    <name evidence="2" type="ORF">GOBAR_AA31050</name>
</gene>
<reference evidence="2 3" key="1">
    <citation type="submission" date="2015-01" db="EMBL/GenBank/DDBJ databases">
        <title>Genome of allotetraploid Gossypium barbadense reveals genomic plasticity and fiber elongation in cotton evolution.</title>
        <authorList>
            <person name="Chen X."/>
            <person name="Liu X."/>
            <person name="Zhao B."/>
            <person name="Zheng H."/>
            <person name="Hu Y."/>
            <person name="Lu G."/>
            <person name="Yang C."/>
            <person name="Chen J."/>
            <person name="Shan C."/>
            <person name="Zhang L."/>
            <person name="Zhou Y."/>
            <person name="Wang L."/>
            <person name="Guo W."/>
            <person name="Bai Y."/>
            <person name="Ruan J."/>
            <person name="Shangguan X."/>
            <person name="Mao Y."/>
            <person name="Jiang J."/>
            <person name="Zhu Y."/>
            <person name="Lei J."/>
            <person name="Kang H."/>
            <person name="Chen S."/>
            <person name="He X."/>
            <person name="Wang R."/>
            <person name="Wang Y."/>
            <person name="Chen J."/>
            <person name="Wang L."/>
            <person name="Yu S."/>
            <person name="Wang B."/>
            <person name="Wei J."/>
            <person name="Song S."/>
            <person name="Lu X."/>
            <person name="Gao Z."/>
            <person name="Gu W."/>
            <person name="Deng X."/>
            <person name="Ma D."/>
            <person name="Wang S."/>
            <person name="Liang W."/>
            <person name="Fang L."/>
            <person name="Cai C."/>
            <person name="Zhu X."/>
            <person name="Zhou B."/>
            <person name="Zhang Y."/>
            <person name="Chen Z."/>
            <person name="Xu S."/>
            <person name="Zhu R."/>
            <person name="Wang S."/>
            <person name="Zhang T."/>
            <person name="Zhao G."/>
        </authorList>
    </citation>
    <scope>NUCLEOTIDE SEQUENCE [LARGE SCALE GENOMIC DNA]</scope>
    <source>
        <strain evidence="3">cv. Xinhai21</strain>
        <tissue evidence="2">Leaf</tissue>
    </source>
</reference>
<name>A0A2P5WEV3_GOSBA</name>